<dbReference type="HOGENOM" id="CLU_2769468_0_0_9"/>
<keyword evidence="2" id="KW-1185">Reference proteome</keyword>
<dbReference type="AlphaFoldDB" id="I6SX97"/>
<dbReference type="PATRIC" id="fig|768486.3.peg.1040"/>
<accession>I6SX97</accession>
<organism evidence="1 2">
    <name type="scientific">Enterococcus hirae (strain ATCC 9790 / DSM 20160 / JCM 8729 / LMG 6399 / NBRC 3181 / NCIMB 6459 / NCDO 1258 / NCTC 12367 / WDCM 00089 / R)</name>
    <dbReference type="NCBI Taxonomy" id="768486"/>
    <lineage>
        <taxon>Bacteria</taxon>
        <taxon>Bacillati</taxon>
        <taxon>Bacillota</taxon>
        <taxon>Bacilli</taxon>
        <taxon>Lactobacillales</taxon>
        <taxon>Enterococcaceae</taxon>
        <taxon>Enterococcus</taxon>
    </lineage>
</organism>
<dbReference type="Proteomes" id="UP000002895">
    <property type="component" value="Chromosome"/>
</dbReference>
<sequence>MPFFLSGIKISFFIWKKVAKIITPIKAAMFKEIKYTKNIVKISNIKVTFLTKKLFKNQKIKKNFVIFLL</sequence>
<gene>
    <name evidence="1" type="ordered locus">EHR_05445</name>
</gene>
<evidence type="ECO:0000313" key="2">
    <source>
        <dbReference type="Proteomes" id="UP000002895"/>
    </source>
</evidence>
<reference evidence="1 2" key="1">
    <citation type="journal article" date="2012" name="J. Bacteriol.">
        <title>Genome sequence of Enterococcus hirae (Streptococcus faecalis) ATCC 9790, a model organism for the study of ion transport, bioenergetics, and copper homeostasis.</title>
        <authorList>
            <person name="Gaechter T."/>
            <person name="Wunderlin C."/>
            <person name="Schmidheini T."/>
            <person name="Solioz M."/>
        </authorList>
    </citation>
    <scope>NUCLEOTIDE SEQUENCE [LARGE SCALE GENOMIC DNA]</scope>
    <source>
        <strain evidence="2">ATCC 9790 / DSM 20160 / JCM 8729 / LMG 6399 / NBRC 3181 / NCIMB 6459 / NCDO 1258 / NCTC 12367 / WDCM 00089 / R</strain>
    </source>
</reference>
<protein>
    <submittedName>
        <fullName evidence="1">Uncharacterized protein</fullName>
    </submittedName>
</protein>
<proteinExistence type="predicted"/>
<evidence type="ECO:0000313" key="1">
    <source>
        <dbReference type="EMBL" id="AFM70042.1"/>
    </source>
</evidence>
<dbReference type="EMBL" id="CP003504">
    <property type="protein sequence ID" value="AFM70042.1"/>
    <property type="molecule type" value="Genomic_DNA"/>
</dbReference>
<dbReference type="KEGG" id="ehr:EHR_05445"/>
<name>I6SX97_ENTHA</name>